<reference evidence="2 3" key="1">
    <citation type="submission" date="2019-02" db="EMBL/GenBank/DDBJ databases">
        <title>Deep-cultivation of Planctomycetes and their phenomic and genomic characterization uncovers novel biology.</title>
        <authorList>
            <person name="Wiegand S."/>
            <person name="Jogler M."/>
            <person name="Boedeker C."/>
            <person name="Pinto D."/>
            <person name="Vollmers J."/>
            <person name="Rivas-Marin E."/>
            <person name="Kohn T."/>
            <person name="Peeters S.H."/>
            <person name="Heuer A."/>
            <person name="Rast P."/>
            <person name="Oberbeckmann S."/>
            <person name="Bunk B."/>
            <person name="Jeske O."/>
            <person name="Meyerdierks A."/>
            <person name="Storesund J.E."/>
            <person name="Kallscheuer N."/>
            <person name="Luecker S."/>
            <person name="Lage O.M."/>
            <person name="Pohl T."/>
            <person name="Merkel B.J."/>
            <person name="Hornburger P."/>
            <person name="Mueller R.-W."/>
            <person name="Bruemmer F."/>
            <person name="Labrenz M."/>
            <person name="Spormann A.M."/>
            <person name="Op den Camp H."/>
            <person name="Overmann J."/>
            <person name="Amann R."/>
            <person name="Jetten M.S.M."/>
            <person name="Mascher T."/>
            <person name="Medema M.H."/>
            <person name="Devos D.P."/>
            <person name="Kaster A.-K."/>
            <person name="Ovreas L."/>
            <person name="Rohde M."/>
            <person name="Galperin M.Y."/>
            <person name="Jogler C."/>
        </authorList>
    </citation>
    <scope>NUCLEOTIDE SEQUENCE [LARGE SCALE GENOMIC DNA]</scope>
    <source>
        <strain evidence="2 3">Pla133</strain>
    </source>
</reference>
<keyword evidence="3" id="KW-1185">Reference proteome</keyword>
<dbReference type="Pfam" id="PF07120">
    <property type="entry name" value="DUF1376"/>
    <property type="match status" value="1"/>
</dbReference>
<feature type="compositionally biased region" description="Low complexity" evidence="1">
    <location>
        <begin position="123"/>
        <end position="134"/>
    </location>
</feature>
<dbReference type="InterPro" id="IPR010781">
    <property type="entry name" value="DUF1376"/>
</dbReference>
<evidence type="ECO:0000313" key="3">
    <source>
        <dbReference type="Proteomes" id="UP000316921"/>
    </source>
</evidence>
<name>A0A518BL17_9BACT</name>
<proteinExistence type="predicted"/>
<feature type="compositionally biased region" description="Polar residues" evidence="1">
    <location>
        <begin position="136"/>
        <end position="155"/>
    </location>
</feature>
<feature type="region of interest" description="Disordered" evidence="1">
    <location>
        <begin position="110"/>
        <end position="203"/>
    </location>
</feature>
<evidence type="ECO:0008006" key="4">
    <source>
        <dbReference type="Google" id="ProtNLM"/>
    </source>
</evidence>
<dbReference type="AlphaFoldDB" id="A0A518BL17"/>
<accession>A0A518BL17</accession>
<evidence type="ECO:0000313" key="2">
    <source>
        <dbReference type="EMBL" id="QDU67658.1"/>
    </source>
</evidence>
<feature type="compositionally biased region" description="Low complexity" evidence="1">
    <location>
        <begin position="189"/>
        <end position="202"/>
    </location>
</feature>
<dbReference type="RefSeq" id="WP_145066016.1">
    <property type="nucleotide sequence ID" value="NZ_CP036287.1"/>
</dbReference>
<dbReference type="EMBL" id="CP036287">
    <property type="protein sequence ID" value="QDU67658.1"/>
    <property type="molecule type" value="Genomic_DNA"/>
</dbReference>
<gene>
    <name evidence="2" type="ORF">Pla133_27460</name>
</gene>
<evidence type="ECO:0000256" key="1">
    <source>
        <dbReference type="SAM" id="MobiDB-lite"/>
    </source>
</evidence>
<protein>
    <recommendedName>
        <fullName evidence="4">DUF1376 domain-containing protein</fullName>
    </recommendedName>
</protein>
<feature type="compositionally biased region" description="Pro residues" evidence="1">
    <location>
        <begin position="162"/>
        <end position="188"/>
    </location>
</feature>
<dbReference type="KEGG" id="pbap:Pla133_27460"/>
<organism evidence="2 3">
    <name type="scientific">Engelhardtia mirabilis</name>
    <dbReference type="NCBI Taxonomy" id="2528011"/>
    <lineage>
        <taxon>Bacteria</taxon>
        <taxon>Pseudomonadati</taxon>
        <taxon>Planctomycetota</taxon>
        <taxon>Planctomycetia</taxon>
        <taxon>Planctomycetia incertae sedis</taxon>
        <taxon>Engelhardtia</taxon>
    </lineage>
</organism>
<sequence>MSASRNGRLNDRPAMQWYTGDYLSSGKVQRMDWAEKGVYVHLLNRLWEAGGWLADTPDDLADALGCDPEEVPSLVTDRVRRCFVFEDGKLASPRMLRELEHADAYREAMSEAGRRSAAKRQAKAAPPSKAPKTAIEANQAQPGSNLVQPGSTKVQPGSTPNPTQPNPSQPSKTPQPPTAPEPEPPPKPRAAAPAAQARSARGGRAKVAAWDQLLAPGGEFERLRGGPFWAMLEVWTEHLAARLSKAHTLVGARTALRKIETMGPVRFGWAVEHSTAGNYQALVEPDRPRAGRPVGTVGEQIAEQVRTGALELVPAPTEDFDWRKADRERRHGRRA</sequence>
<dbReference type="Proteomes" id="UP000316921">
    <property type="component" value="Chromosome"/>
</dbReference>